<accession>A0A4Z0H2G4</accession>
<organism evidence="2 3">
    <name type="scientific">Halobacillus salinus</name>
    <dbReference type="NCBI Taxonomy" id="192814"/>
    <lineage>
        <taxon>Bacteria</taxon>
        <taxon>Bacillati</taxon>
        <taxon>Bacillota</taxon>
        <taxon>Bacilli</taxon>
        <taxon>Bacillales</taxon>
        <taxon>Bacillaceae</taxon>
        <taxon>Halobacillus</taxon>
    </lineage>
</organism>
<dbReference type="InterPro" id="IPR029058">
    <property type="entry name" value="AB_hydrolase_fold"/>
</dbReference>
<comment type="caution">
    <text evidence="2">The sequence shown here is derived from an EMBL/GenBank/DDBJ whole genome shotgun (WGS) entry which is preliminary data.</text>
</comment>
<reference evidence="2 3" key="1">
    <citation type="journal article" date="2003" name="Int. J. Syst. Evol. Microbiol.">
        <title>Halobacillus salinus sp. nov., isolated from a salt lake on the coast of the East Sea in Korea.</title>
        <authorList>
            <person name="Yoon J.H."/>
            <person name="Kang K.H."/>
            <person name="Park Y.H."/>
        </authorList>
    </citation>
    <scope>NUCLEOTIDE SEQUENCE [LARGE SCALE GENOMIC DNA]</scope>
    <source>
        <strain evidence="2 3">HSL-3</strain>
    </source>
</reference>
<keyword evidence="2" id="KW-0378">Hydrolase</keyword>
<dbReference type="InterPro" id="IPR050266">
    <property type="entry name" value="AB_hydrolase_sf"/>
</dbReference>
<dbReference type="EMBL" id="SRJC01000001">
    <property type="protein sequence ID" value="TGB03596.1"/>
    <property type="molecule type" value="Genomic_DNA"/>
</dbReference>
<name>A0A4Z0H2G4_9BACI</name>
<dbReference type="GO" id="GO:0016787">
    <property type="term" value="F:hydrolase activity"/>
    <property type="evidence" value="ECO:0007669"/>
    <property type="project" value="UniProtKB-KW"/>
</dbReference>
<dbReference type="Gene3D" id="3.40.50.1820">
    <property type="entry name" value="alpha/beta hydrolase"/>
    <property type="match status" value="1"/>
</dbReference>
<evidence type="ECO:0000313" key="3">
    <source>
        <dbReference type="Proteomes" id="UP000297982"/>
    </source>
</evidence>
<dbReference type="AlphaFoldDB" id="A0A4Z0H2G4"/>
<dbReference type="SUPFAM" id="SSF53474">
    <property type="entry name" value="alpha/beta-Hydrolases"/>
    <property type="match status" value="1"/>
</dbReference>
<dbReference type="PANTHER" id="PTHR43798:SF33">
    <property type="entry name" value="HYDROLASE, PUTATIVE (AFU_ORTHOLOGUE AFUA_2G14860)-RELATED"/>
    <property type="match status" value="1"/>
</dbReference>
<dbReference type="RefSeq" id="WP_135326324.1">
    <property type="nucleotide sequence ID" value="NZ_SRJC01000001.1"/>
</dbReference>
<dbReference type="InterPro" id="IPR000073">
    <property type="entry name" value="AB_hydrolase_1"/>
</dbReference>
<protein>
    <submittedName>
        <fullName evidence="2">Alpha/beta hydrolase</fullName>
    </submittedName>
</protein>
<gene>
    <name evidence="2" type="ORF">E4663_00900</name>
</gene>
<evidence type="ECO:0000259" key="1">
    <source>
        <dbReference type="Pfam" id="PF00561"/>
    </source>
</evidence>
<keyword evidence="3" id="KW-1185">Reference proteome</keyword>
<dbReference type="Proteomes" id="UP000297982">
    <property type="component" value="Unassembled WGS sequence"/>
</dbReference>
<dbReference type="PANTHER" id="PTHR43798">
    <property type="entry name" value="MONOACYLGLYCEROL LIPASE"/>
    <property type="match status" value="1"/>
</dbReference>
<dbReference type="GO" id="GO:0016020">
    <property type="term" value="C:membrane"/>
    <property type="evidence" value="ECO:0007669"/>
    <property type="project" value="TreeGrafter"/>
</dbReference>
<proteinExistence type="predicted"/>
<dbReference type="STRING" id="192814.GCA_900166575_00458"/>
<evidence type="ECO:0000313" key="2">
    <source>
        <dbReference type="EMBL" id="TGB03596.1"/>
    </source>
</evidence>
<dbReference type="Pfam" id="PF00561">
    <property type="entry name" value="Abhydrolase_1"/>
    <property type="match status" value="1"/>
</dbReference>
<feature type="domain" description="AB hydrolase-1" evidence="1">
    <location>
        <begin position="22"/>
        <end position="130"/>
    </location>
</feature>
<sequence length="302" mass="33824">MKALVDIGDKNLEVWMNGTGRTIIIQPGMVSPLSEWEPLCEKLSRYARVIVYNRAGCGRSDKGTASRNTRESAKDLKALITKLDIHSPILVGHSYGGLILQQFAQENPEVAGGFVLVDSTSNDAYKLDEVEVEGEDGGSTEAWMETCETYAGLTKEDLKEELKDWIDELQTSLPSSRHTEVEAFLSNPSMFEALREEIEYDLLCRGEDMPMSFPATPTIVIGRDPKTSISQMVEREGLRKSEAEEIENIWQELIHDQTKMNARTSYLLAEGSGHSVHLEKPEVIKRAIKSFLNSESHLHPKL</sequence>